<evidence type="ECO:0000313" key="1">
    <source>
        <dbReference type="EMBL" id="TDC02641.1"/>
    </source>
</evidence>
<name>A0ABY2DM67_9ACTN</name>
<keyword evidence="2" id="KW-1185">Reference proteome</keyword>
<proteinExistence type="predicted"/>
<dbReference type="Proteomes" id="UP000295626">
    <property type="component" value="Unassembled WGS sequence"/>
</dbReference>
<protein>
    <recommendedName>
        <fullName evidence="3">DUF222 domain-containing protein</fullName>
    </recommendedName>
</protein>
<gene>
    <name evidence="1" type="ORF">E1091_00120</name>
</gene>
<evidence type="ECO:0008006" key="3">
    <source>
        <dbReference type="Google" id="ProtNLM"/>
    </source>
</evidence>
<sequence length="113" mass="11942">MSTVGYEVEPYEVEAAVSAAIGADLEAAGELGDPLARYHELTRLQRLWEEAAPRIARAIKAERGAALAATGLRHQDLVEPTGLGTRQRVQQVTAAAARRDPVALAAAGQEAGR</sequence>
<accession>A0ABY2DM67</accession>
<evidence type="ECO:0000313" key="2">
    <source>
        <dbReference type="Proteomes" id="UP000295626"/>
    </source>
</evidence>
<reference evidence="1 2" key="1">
    <citation type="submission" date="2019-02" db="EMBL/GenBank/DDBJ databases">
        <title>Draft genome sequences of novel Actinobacteria.</title>
        <authorList>
            <person name="Sahin N."/>
            <person name="Ay H."/>
            <person name="Saygin H."/>
        </authorList>
    </citation>
    <scope>NUCLEOTIDE SEQUENCE [LARGE SCALE GENOMIC DNA]</scope>
    <source>
        <strain evidence="1 2">JCM 30529</strain>
    </source>
</reference>
<comment type="caution">
    <text evidence="1">The sequence shown here is derived from an EMBL/GenBank/DDBJ whole genome shotgun (WGS) entry which is preliminary data.</text>
</comment>
<dbReference type="EMBL" id="SMKE01000002">
    <property type="protein sequence ID" value="TDC02641.1"/>
    <property type="molecule type" value="Genomic_DNA"/>
</dbReference>
<organism evidence="1 2">
    <name type="scientific">Micromonospora fluostatini</name>
    <dbReference type="NCBI Taxonomy" id="1629071"/>
    <lineage>
        <taxon>Bacteria</taxon>
        <taxon>Bacillati</taxon>
        <taxon>Actinomycetota</taxon>
        <taxon>Actinomycetes</taxon>
        <taxon>Micromonosporales</taxon>
        <taxon>Micromonosporaceae</taxon>
        <taxon>Micromonospora</taxon>
    </lineage>
</organism>